<evidence type="ECO:0000313" key="2">
    <source>
        <dbReference type="EMBL" id="USW59325.1"/>
    </source>
</evidence>
<sequence length="459" mass="51723">MAPRSGHVVEFHYDISCPFAYIASTKIEALAARTGAKIVWRPVLLGAIYRATKAPQGAAGSASDVFNPTKKSVSSRGFQRTIARHGIPHREPAQHPQKTTAALRLLYFVPEKLRPKLTHELFKVYWVHNEPVGEKASLRKAFDRCQFPASELRDRVLAAIADGTFEGSDQRHQLESSTDAAVQRGAPGVPSFWLPEEIWTDGAGNRQQGRLYWGQDRMQFVEAVLMGLNEGKTGDSLGQVSTSLTSLTPRSRRQAMPQGQEVKLEFWYDFSSPWAFLGWTQLASLQRQFGDRLQIDMKPFLLGILFREIGAPNLPMAAISEQKRNYMRLDHGDWVRWWNAINSQEGTLDRKIDFYWADVFPIRTPTVLKAVLAEPKLCDVLYRACWERNLNMSDDKVLANVISEADFDAQAILATANSDKIKQELRARTKEAKDSGIYKSGNVTGRREVIWSGARTKSL</sequence>
<dbReference type="GO" id="GO:0005777">
    <property type="term" value="C:peroxisome"/>
    <property type="evidence" value="ECO:0007669"/>
    <property type="project" value="TreeGrafter"/>
</dbReference>
<dbReference type="InterPro" id="IPR036249">
    <property type="entry name" value="Thioredoxin-like_sf"/>
</dbReference>
<accession>A0A9Q9EQP2</accession>
<keyword evidence="3" id="KW-1185">Reference proteome</keyword>
<dbReference type="Proteomes" id="UP001056384">
    <property type="component" value="Chromosome 12"/>
</dbReference>
<reference evidence="2" key="1">
    <citation type="submission" date="2022-06" db="EMBL/GenBank/DDBJ databases">
        <title>Complete genome sequences of two strains of the flax pathogen Septoria linicola.</title>
        <authorList>
            <person name="Lapalu N."/>
            <person name="Simon A."/>
            <person name="Demenou B."/>
            <person name="Paumier D."/>
            <person name="Guillot M.-P."/>
            <person name="Gout L."/>
            <person name="Valade R."/>
        </authorList>
    </citation>
    <scope>NUCLEOTIDE SEQUENCE</scope>
    <source>
        <strain evidence="2">SE15195</strain>
    </source>
</reference>
<dbReference type="Gene3D" id="3.40.30.10">
    <property type="entry name" value="Glutaredoxin"/>
    <property type="match status" value="2"/>
</dbReference>
<dbReference type="GO" id="GO:0004602">
    <property type="term" value="F:glutathione peroxidase activity"/>
    <property type="evidence" value="ECO:0007669"/>
    <property type="project" value="TreeGrafter"/>
</dbReference>
<evidence type="ECO:0000313" key="3">
    <source>
        <dbReference type="Proteomes" id="UP001056384"/>
    </source>
</evidence>
<gene>
    <name evidence="2" type="ORF">Slin15195_G126440</name>
</gene>
<dbReference type="EMBL" id="CP099429">
    <property type="protein sequence ID" value="USW59325.1"/>
    <property type="molecule type" value="Genomic_DNA"/>
</dbReference>
<proteinExistence type="predicted"/>
<dbReference type="GO" id="GO:0005739">
    <property type="term" value="C:mitochondrion"/>
    <property type="evidence" value="ECO:0007669"/>
    <property type="project" value="TreeGrafter"/>
</dbReference>
<dbReference type="GO" id="GO:0006749">
    <property type="term" value="P:glutathione metabolic process"/>
    <property type="evidence" value="ECO:0007669"/>
    <property type="project" value="TreeGrafter"/>
</dbReference>
<dbReference type="GO" id="GO:0004364">
    <property type="term" value="F:glutathione transferase activity"/>
    <property type="evidence" value="ECO:0007669"/>
    <property type="project" value="TreeGrafter"/>
</dbReference>
<dbReference type="InterPro" id="IPR001853">
    <property type="entry name" value="DSBA-like_thioredoxin_dom"/>
</dbReference>
<feature type="domain" description="DSBA-like thioredoxin" evidence="1">
    <location>
        <begin position="8"/>
        <end position="223"/>
    </location>
</feature>
<evidence type="ECO:0000259" key="1">
    <source>
        <dbReference type="Pfam" id="PF01323"/>
    </source>
</evidence>
<dbReference type="InterPro" id="IPR051924">
    <property type="entry name" value="GST_Kappa/NadH"/>
</dbReference>
<dbReference type="PANTHER" id="PTHR42943:SF2">
    <property type="entry name" value="GLUTATHIONE S-TRANSFERASE KAPPA 1"/>
    <property type="match status" value="1"/>
</dbReference>
<name>A0A9Q9EQP2_9PEZI</name>
<dbReference type="PANTHER" id="PTHR42943">
    <property type="entry name" value="GLUTATHIONE S-TRANSFERASE KAPPA"/>
    <property type="match status" value="1"/>
</dbReference>
<protein>
    <submittedName>
        <fullName evidence="2">DSBA-like thioredoxin domain, Thioredoxin-like superfamily</fullName>
    </submittedName>
</protein>
<dbReference type="Pfam" id="PF01323">
    <property type="entry name" value="DSBA"/>
    <property type="match status" value="3"/>
</dbReference>
<dbReference type="AlphaFoldDB" id="A0A9Q9EQP2"/>
<feature type="domain" description="DSBA-like thioredoxin" evidence="1">
    <location>
        <begin position="376"/>
        <end position="437"/>
    </location>
</feature>
<feature type="domain" description="DSBA-like thioredoxin" evidence="1">
    <location>
        <begin position="264"/>
        <end position="328"/>
    </location>
</feature>
<dbReference type="SUPFAM" id="SSF52833">
    <property type="entry name" value="Thioredoxin-like"/>
    <property type="match status" value="2"/>
</dbReference>
<organism evidence="2 3">
    <name type="scientific">Septoria linicola</name>
    <dbReference type="NCBI Taxonomy" id="215465"/>
    <lineage>
        <taxon>Eukaryota</taxon>
        <taxon>Fungi</taxon>
        <taxon>Dikarya</taxon>
        <taxon>Ascomycota</taxon>
        <taxon>Pezizomycotina</taxon>
        <taxon>Dothideomycetes</taxon>
        <taxon>Dothideomycetidae</taxon>
        <taxon>Mycosphaerellales</taxon>
        <taxon>Mycosphaerellaceae</taxon>
        <taxon>Septoria</taxon>
    </lineage>
</organism>
<dbReference type="OrthoDB" id="4664297at2759"/>